<proteinExistence type="predicted"/>
<keyword evidence="2" id="KW-1185">Reference proteome</keyword>
<reference evidence="1 2" key="1">
    <citation type="submission" date="2024-08" db="EMBL/GenBank/DDBJ databases">
        <title>Insights into the chromosomal genome structure of Flemingia macrophylla.</title>
        <authorList>
            <person name="Ding Y."/>
            <person name="Zhao Y."/>
            <person name="Bi W."/>
            <person name="Wu M."/>
            <person name="Zhao G."/>
            <person name="Gong Y."/>
            <person name="Li W."/>
            <person name="Zhang P."/>
        </authorList>
    </citation>
    <scope>NUCLEOTIDE SEQUENCE [LARGE SCALE GENOMIC DNA]</scope>
    <source>
        <strain evidence="1">DYQJB</strain>
        <tissue evidence="1">Leaf</tissue>
    </source>
</reference>
<evidence type="ECO:0000313" key="2">
    <source>
        <dbReference type="Proteomes" id="UP001603857"/>
    </source>
</evidence>
<evidence type="ECO:0000313" key="1">
    <source>
        <dbReference type="EMBL" id="KAL2343666.1"/>
    </source>
</evidence>
<dbReference type="EMBL" id="JBGMDY010000002">
    <property type="protein sequence ID" value="KAL2343666.1"/>
    <property type="molecule type" value="Genomic_DNA"/>
</dbReference>
<comment type="caution">
    <text evidence="1">The sequence shown here is derived from an EMBL/GenBank/DDBJ whole genome shotgun (WGS) entry which is preliminary data.</text>
</comment>
<organism evidence="1 2">
    <name type="scientific">Flemingia macrophylla</name>
    <dbReference type="NCBI Taxonomy" id="520843"/>
    <lineage>
        <taxon>Eukaryota</taxon>
        <taxon>Viridiplantae</taxon>
        <taxon>Streptophyta</taxon>
        <taxon>Embryophyta</taxon>
        <taxon>Tracheophyta</taxon>
        <taxon>Spermatophyta</taxon>
        <taxon>Magnoliopsida</taxon>
        <taxon>eudicotyledons</taxon>
        <taxon>Gunneridae</taxon>
        <taxon>Pentapetalae</taxon>
        <taxon>rosids</taxon>
        <taxon>fabids</taxon>
        <taxon>Fabales</taxon>
        <taxon>Fabaceae</taxon>
        <taxon>Papilionoideae</taxon>
        <taxon>50 kb inversion clade</taxon>
        <taxon>NPAAA clade</taxon>
        <taxon>indigoferoid/millettioid clade</taxon>
        <taxon>Phaseoleae</taxon>
        <taxon>Flemingia</taxon>
    </lineage>
</organism>
<protein>
    <submittedName>
        <fullName evidence="1">Uncharacterized protein</fullName>
    </submittedName>
</protein>
<dbReference type="Proteomes" id="UP001603857">
    <property type="component" value="Unassembled WGS sequence"/>
</dbReference>
<sequence length="88" mass="9539">MSLTKKTNPTNCVVLDQVIAGRKMESCKVAIVLTIYIMATLAFSHCCVTESFVEEVAAIPPTPMESAGVHFRNPGVYVAIAFVVDCFI</sequence>
<name>A0ABD1N6Y8_9FABA</name>
<gene>
    <name evidence="1" type="ORF">Fmac_004951</name>
</gene>
<dbReference type="AlphaFoldDB" id="A0ABD1N6Y8"/>
<accession>A0ABD1N6Y8</accession>